<dbReference type="GO" id="GO:0005524">
    <property type="term" value="F:ATP binding"/>
    <property type="evidence" value="ECO:0007669"/>
    <property type="project" value="UniProtKB-UniRule"/>
</dbReference>
<evidence type="ECO:0000313" key="9">
    <source>
        <dbReference type="EMBL" id="JAT59592.1"/>
    </source>
</evidence>
<dbReference type="InterPro" id="IPR008271">
    <property type="entry name" value="Ser/Thr_kinase_AS"/>
</dbReference>
<keyword evidence="2" id="KW-0808">Transferase</keyword>
<comment type="similarity">
    <text evidence="7">Belongs to the protein kinase superfamily.</text>
</comment>
<dbReference type="PROSITE" id="PS00107">
    <property type="entry name" value="PROTEIN_KINASE_ATP"/>
    <property type="match status" value="1"/>
</dbReference>
<evidence type="ECO:0000256" key="6">
    <source>
        <dbReference type="PROSITE-ProRule" id="PRU10141"/>
    </source>
</evidence>
<dbReference type="GO" id="GO:0004674">
    <property type="term" value="F:protein serine/threonine kinase activity"/>
    <property type="evidence" value="ECO:0007669"/>
    <property type="project" value="UniProtKB-KW"/>
</dbReference>
<keyword evidence="5 6" id="KW-0067">ATP-binding</keyword>
<dbReference type="EMBL" id="GDJX01008344">
    <property type="protein sequence ID" value="JAT59592.1"/>
    <property type="molecule type" value="Transcribed_RNA"/>
</dbReference>
<name>A0A1D1YY94_9ARAE</name>
<feature type="domain" description="Protein kinase" evidence="8">
    <location>
        <begin position="46"/>
        <end position="325"/>
    </location>
</feature>
<evidence type="ECO:0000256" key="1">
    <source>
        <dbReference type="ARBA" id="ARBA00022527"/>
    </source>
</evidence>
<evidence type="ECO:0000256" key="5">
    <source>
        <dbReference type="ARBA" id="ARBA00022840"/>
    </source>
</evidence>
<gene>
    <name evidence="9" type="primary">At1g56130_5</name>
    <name evidence="9" type="ORF">g.84191</name>
</gene>
<protein>
    <submittedName>
        <fullName evidence="9">Putative LRR receptor-like serine/threonine-protein kinase At1g56130</fullName>
    </submittedName>
</protein>
<keyword evidence="4 9" id="KW-0418">Kinase</keyword>
<sequence length="391" mass="43668">MTCLCFLFKRQKNPWEPSILTDDEIPGIQNVRIFSYKELKHATEEFSKANKIGEGGFGSVYKGRFKDGTIVAIKVISSNSRQGSQEFLSELATIANIVHENLVKLYGCCVEGNRRILIYNYLPNNSLAQTLLGRGHSNIQFNWRTRTKICIGVARGLAYLHEEVRPHIVHRDIKASNILLDNDLTPKISDFGLAKLLPPNMTHVSTRVAGTIGYLAPEYALRGQLTRRADTYSFGVLLLEIISGRCNTNTRLPVEDQFLLVRTWALYERNELVLIVDSDLDGDFDAEEACRFLKVSLLCTQDNPTLRPPMSTVVRMLTGERDVNLEKITKPGLISEIMSLKMVGRNNAEEIASANTFSSCLSAHGNSSLPLSSESNTEASITFTAMCDRDD</sequence>
<evidence type="ECO:0000256" key="3">
    <source>
        <dbReference type="ARBA" id="ARBA00022741"/>
    </source>
</evidence>
<dbReference type="CDD" id="cd14066">
    <property type="entry name" value="STKc_IRAK"/>
    <property type="match status" value="1"/>
</dbReference>
<dbReference type="InterPro" id="IPR001245">
    <property type="entry name" value="Ser-Thr/Tyr_kinase_cat_dom"/>
</dbReference>
<dbReference type="Gene3D" id="3.30.200.20">
    <property type="entry name" value="Phosphorylase Kinase, domain 1"/>
    <property type="match status" value="1"/>
</dbReference>
<dbReference type="FunFam" id="3.30.200.20:FF:000225">
    <property type="entry name" value="cold-responsive protein kinase 1"/>
    <property type="match status" value="1"/>
</dbReference>
<dbReference type="FunFam" id="1.10.510.10:FF:000368">
    <property type="entry name" value="cold-responsive protein kinase 1"/>
    <property type="match status" value="1"/>
</dbReference>
<dbReference type="InterPro" id="IPR011009">
    <property type="entry name" value="Kinase-like_dom_sf"/>
</dbReference>
<keyword evidence="1 7" id="KW-0723">Serine/threonine-protein kinase</keyword>
<evidence type="ECO:0000259" key="8">
    <source>
        <dbReference type="PROSITE" id="PS50011"/>
    </source>
</evidence>
<organism evidence="9">
    <name type="scientific">Anthurium amnicola</name>
    <dbReference type="NCBI Taxonomy" id="1678845"/>
    <lineage>
        <taxon>Eukaryota</taxon>
        <taxon>Viridiplantae</taxon>
        <taxon>Streptophyta</taxon>
        <taxon>Embryophyta</taxon>
        <taxon>Tracheophyta</taxon>
        <taxon>Spermatophyta</taxon>
        <taxon>Magnoliopsida</taxon>
        <taxon>Liliopsida</taxon>
        <taxon>Araceae</taxon>
        <taxon>Pothoideae</taxon>
        <taxon>Potheae</taxon>
        <taxon>Anthurium</taxon>
    </lineage>
</organism>
<dbReference type="AlphaFoldDB" id="A0A1D1YY94"/>
<dbReference type="PROSITE" id="PS00108">
    <property type="entry name" value="PROTEIN_KINASE_ST"/>
    <property type="match status" value="1"/>
</dbReference>
<dbReference type="InterPro" id="IPR052059">
    <property type="entry name" value="CR_Ser/Thr_kinase"/>
</dbReference>
<evidence type="ECO:0000256" key="4">
    <source>
        <dbReference type="ARBA" id="ARBA00022777"/>
    </source>
</evidence>
<dbReference type="SMART" id="SM00220">
    <property type="entry name" value="S_TKc"/>
    <property type="match status" value="1"/>
</dbReference>
<dbReference type="Gene3D" id="1.10.510.10">
    <property type="entry name" value="Transferase(Phosphotransferase) domain 1"/>
    <property type="match status" value="1"/>
</dbReference>
<dbReference type="InterPro" id="IPR000719">
    <property type="entry name" value="Prot_kinase_dom"/>
</dbReference>
<reference evidence="9" key="1">
    <citation type="submission" date="2015-07" db="EMBL/GenBank/DDBJ databases">
        <title>Transcriptome Assembly of Anthurium amnicola.</title>
        <authorList>
            <person name="Suzuki J."/>
        </authorList>
    </citation>
    <scope>NUCLEOTIDE SEQUENCE</scope>
</reference>
<dbReference type="InterPro" id="IPR017441">
    <property type="entry name" value="Protein_kinase_ATP_BS"/>
</dbReference>
<keyword evidence="3 6" id="KW-0547">Nucleotide-binding</keyword>
<dbReference type="Pfam" id="PF07714">
    <property type="entry name" value="PK_Tyr_Ser-Thr"/>
    <property type="match status" value="1"/>
</dbReference>
<dbReference type="PANTHER" id="PTHR47973">
    <property type="entry name" value="CYSTEINE-RICH RECEPTOR-LIKE PROTEIN KINASE 3"/>
    <property type="match status" value="1"/>
</dbReference>
<evidence type="ECO:0000256" key="7">
    <source>
        <dbReference type="RuleBase" id="RU000304"/>
    </source>
</evidence>
<keyword evidence="9" id="KW-0675">Receptor</keyword>
<dbReference type="PROSITE" id="PS50011">
    <property type="entry name" value="PROTEIN_KINASE_DOM"/>
    <property type="match status" value="1"/>
</dbReference>
<feature type="binding site" evidence="6">
    <location>
        <position position="74"/>
    </location>
    <ligand>
        <name>ATP</name>
        <dbReference type="ChEBI" id="CHEBI:30616"/>
    </ligand>
</feature>
<dbReference type="SUPFAM" id="SSF56112">
    <property type="entry name" value="Protein kinase-like (PK-like)"/>
    <property type="match status" value="1"/>
</dbReference>
<accession>A0A1D1YY94</accession>
<proteinExistence type="inferred from homology"/>
<evidence type="ECO:0000256" key="2">
    <source>
        <dbReference type="ARBA" id="ARBA00022679"/>
    </source>
</evidence>